<keyword evidence="8" id="KW-1278">Translocase</keyword>
<evidence type="ECO:0000256" key="7">
    <source>
        <dbReference type="ARBA" id="ARBA00022737"/>
    </source>
</evidence>
<dbReference type="Pfam" id="PF13510">
    <property type="entry name" value="Fer2_4"/>
    <property type="match status" value="1"/>
</dbReference>
<evidence type="ECO:0000259" key="14">
    <source>
        <dbReference type="PROSITE" id="PS51085"/>
    </source>
</evidence>
<dbReference type="InterPro" id="IPR000283">
    <property type="entry name" value="NADH_UbQ_OxRdtase_75kDa_su_CS"/>
</dbReference>
<evidence type="ECO:0000256" key="3">
    <source>
        <dbReference type="ARBA" id="ARBA00005404"/>
    </source>
</evidence>
<protein>
    <recommendedName>
        <fullName evidence="18">2Fe-2S ferredoxin-type domain-containing protein</fullName>
    </recommendedName>
</protein>
<evidence type="ECO:0000259" key="15">
    <source>
        <dbReference type="PROSITE" id="PS51379"/>
    </source>
</evidence>
<evidence type="ECO:0000256" key="5">
    <source>
        <dbReference type="ARBA" id="ARBA00022714"/>
    </source>
</evidence>
<sequence>NLTINDSQVSGREGMTILEVAKENGIDIPTLCYIEGLPPIGACRLCVVEVEGSRTLVGSCHTPITEGMVVHTHSPKVVATRKILVELMLASHPDSCLICDKANICELRKIAADLEVGLPRFRARKHYYPVEEENPYLIRDMSKCISCWRCVAACKNAKGEPMFSIAYRGFDSKVIFGCDQPVDVDNEVCQDCDECIAVCPSGALRKPRKAGEERAEKALIIKG</sequence>
<keyword evidence="4" id="KW-0004">4Fe-4S</keyword>
<evidence type="ECO:0000256" key="4">
    <source>
        <dbReference type="ARBA" id="ARBA00022485"/>
    </source>
</evidence>
<dbReference type="GO" id="GO:0051539">
    <property type="term" value="F:4 iron, 4 sulfur cluster binding"/>
    <property type="evidence" value="ECO:0007669"/>
    <property type="project" value="UniProtKB-KW"/>
</dbReference>
<evidence type="ECO:0000256" key="13">
    <source>
        <dbReference type="ARBA" id="ARBA00034078"/>
    </source>
</evidence>
<dbReference type="PROSITE" id="PS00641">
    <property type="entry name" value="COMPLEX1_75K_1"/>
    <property type="match status" value="1"/>
</dbReference>
<dbReference type="Gene3D" id="3.10.20.740">
    <property type="match status" value="1"/>
</dbReference>
<dbReference type="InterPro" id="IPR017896">
    <property type="entry name" value="4Fe4S_Fe-S-bd"/>
</dbReference>
<evidence type="ECO:0000256" key="12">
    <source>
        <dbReference type="ARBA" id="ARBA00023136"/>
    </source>
</evidence>
<dbReference type="GO" id="GO:0016491">
    <property type="term" value="F:oxidoreductase activity"/>
    <property type="evidence" value="ECO:0007669"/>
    <property type="project" value="InterPro"/>
</dbReference>
<dbReference type="Gene3D" id="3.30.70.20">
    <property type="match status" value="1"/>
</dbReference>
<evidence type="ECO:0000256" key="11">
    <source>
        <dbReference type="ARBA" id="ARBA00023027"/>
    </source>
</evidence>
<keyword evidence="5" id="KW-0001">2Fe-2S</keyword>
<keyword evidence="12" id="KW-0472">Membrane</keyword>
<dbReference type="InterPro" id="IPR017900">
    <property type="entry name" value="4Fe4S_Fe_S_CS"/>
</dbReference>
<dbReference type="SMART" id="SM00929">
    <property type="entry name" value="NADH-G_4Fe-4S_3"/>
    <property type="match status" value="1"/>
</dbReference>
<evidence type="ECO:0000256" key="10">
    <source>
        <dbReference type="ARBA" id="ARBA00023014"/>
    </source>
</evidence>
<dbReference type="PANTHER" id="PTHR24960:SF84">
    <property type="entry name" value="HYDROGENASE SUBUNIT"/>
    <property type="match status" value="1"/>
</dbReference>
<dbReference type="GO" id="GO:0016020">
    <property type="term" value="C:membrane"/>
    <property type="evidence" value="ECO:0007669"/>
    <property type="project" value="UniProtKB-SubCell"/>
</dbReference>
<proteinExistence type="inferred from homology"/>
<evidence type="ECO:0000256" key="1">
    <source>
        <dbReference type="ARBA" id="ARBA00001966"/>
    </source>
</evidence>
<feature type="domain" description="4Fe-4S His(Cys)3-ligated-type" evidence="16">
    <location>
        <begin position="76"/>
        <end position="115"/>
    </location>
</feature>
<comment type="cofactor">
    <cofactor evidence="1">
        <name>[4Fe-4S] cluster</name>
        <dbReference type="ChEBI" id="CHEBI:49883"/>
    </cofactor>
</comment>
<evidence type="ECO:0000256" key="9">
    <source>
        <dbReference type="ARBA" id="ARBA00023004"/>
    </source>
</evidence>
<dbReference type="PROSITE" id="PS51839">
    <property type="entry name" value="4FE4S_HC3"/>
    <property type="match status" value="1"/>
</dbReference>
<dbReference type="Pfam" id="PF10588">
    <property type="entry name" value="NADH-G_4Fe-4S_3"/>
    <property type="match status" value="1"/>
</dbReference>
<dbReference type="SUPFAM" id="SSF54862">
    <property type="entry name" value="4Fe-4S ferredoxins"/>
    <property type="match status" value="1"/>
</dbReference>
<dbReference type="PROSITE" id="PS00198">
    <property type="entry name" value="4FE4S_FER_1"/>
    <property type="match status" value="1"/>
</dbReference>
<evidence type="ECO:0000256" key="6">
    <source>
        <dbReference type="ARBA" id="ARBA00022723"/>
    </source>
</evidence>
<organism evidence="17">
    <name type="scientific">marine sediment metagenome</name>
    <dbReference type="NCBI Taxonomy" id="412755"/>
    <lineage>
        <taxon>unclassified sequences</taxon>
        <taxon>metagenomes</taxon>
        <taxon>ecological metagenomes</taxon>
    </lineage>
</organism>
<feature type="non-terminal residue" evidence="17">
    <location>
        <position position="1"/>
    </location>
</feature>
<comment type="similarity">
    <text evidence="3">Belongs to the complex I 75 kDa subunit family.</text>
</comment>
<keyword evidence="10" id="KW-0411">Iron-sulfur</keyword>
<dbReference type="InterPro" id="IPR019574">
    <property type="entry name" value="NADH_UbQ_OxRdtase_Gsu_4Fe4S-bd"/>
</dbReference>
<evidence type="ECO:0000256" key="2">
    <source>
        <dbReference type="ARBA" id="ARBA00004370"/>
    </source>
</evidence>
<accession>X1NH99</accession>
<dbReference type="PROSITE" id="PS51085">
    <property type="entry name" value="2FE2S_FER_2"/>
    <property type="match status" value="1"/>
</dbReference>
<dbReference type="Pfam" id="PF12838">
    <property type="entry name" value="Fer4_7"/>
    <property type="match status" value="1"/>
</dbReference>
<dbReference type="FunFam" id="3.10.20.740:FF:000004">
    <property type="entry name" value="NADH-quinone oxidoreductase"/>
    <property type="match status" value="1"/>
</dbReference>
<dbReference type="PROSITE" id="PS51379">
    <property type="entry name" value="4FE4S_FER_2"/>
    <property type="match status" value="2"/>
</dbReference>
<keyword evidence="6" id="KW-0479">Metal-binding</keyword>
<dbReference type="AlphaFoldDB" id="X1NH99"/>
<dbReference type="SUPFAM" id="SSF54292">
    <property type="entry name" value="2Fe-2S ferredoxin-like"/>
    <property type="match status" value="1"/>
</dbReference>
<evidence type="ECO:0000259" key="16">
    <source>
        <dbReference type="PROSITE" id="PS51839"/>
    </source>
</evidence>
<dbReference type="GO" id="GO:0051537">
    <property type="term" value="F:2 iron, 2 sulfur cluster binding"/>
    <property type="evidence" value="ECO:0007669"/>
    <property type="project" value="UniProtKB-KW"/>
</dbReference>
<gene>
    <name evidence="17" type="ORF">S06H3_44858</name>
</gene>
<keyword evidence="9" id="KW-0408">Iron</keyword>
<dbReference type="EMBL" id="BARV01027940">
    <property type="protein sequence ID" value="GAI42963.1"/>
    <property type="molecule type" value="Genomic_DNA"/>
</dbReference>
<dbReference type="GO" id="GO:0042773">
    <property type="term" value="P:ATP synthesis coupled electron transport"/>
    <property type="evidence" value="ECO:0007669"/>
    <property type="project" value="InterPro"/>
</dbReference>
<feature type="domain" description="4Fe-4S ferredoxin-type" evidence="15">
    <location>
        <begin position="180"/>
        <end position="209"/>
    </location>
</feature>
<dbReference type="InterPro" id="IPR001041">
    <property type="entry name" value="2Fe-2S_ferredoxin-type"/>
</dbReference>
<dbReference type="CDD" id="cd00207">
    <property type="entry name" value="fer2"/>
    <property type="match status" value="1"/>
</dbReference>
<comment type="cofactor">
    <cofactor evidence="13">
        <name>[2Fe-2S] cluster</name>
        <dbReference type="ChEBI" id="CHEBI:190135"/>
    </cofactor>
</comment>
<dbReference type="FunFam" id="3.30.70.20:FF:000035">
    <property type="entry name" value="Iron hydrogenase 1"/>
    <property type="match status" value="1"/>
</dbReference>
<evidence type="ECO:0000256" key="8">
    <source>
        <dbReference type="ARBA" id="ARBA00022967"/>
    </source>
</evidence>
<feature type="domain" description="4Fe-4S ferredoxin-type" evidence="15">
    <location>
        <begin position="135"/>
        <end position="154"/>
    </location>
</feature>
<reference evidence="17" key="1">
    <citation type="journal article" date="2014" name="Front. Microbiol.">
        <title>High frequency of phylogenetically diverse reductive dehalogenase-homologous genes in deep subseafloor sedimentary metagenomes.</title>
        <authorList>
            <person name="Kawai M."/>
            <person name="Futagami T."/>
            <person name="Toyoda A."/>
            <person name="Takaki Y."/>
            <person name="Nishi S."/>
            <person name="Hori S."/>
            <person name="Arai W."/>
            <person name="Tsubouchi T."/>
            <person name="Morono Y."/>
            <person name="Uchiyama I."/>
            <person name="Ito T."/>
            <person name="Fujiyama A."/>
            <person name="Inagaki F."/>
            <person name="Takami H."/>
        </authorList>
    </citation>
    <scope>NUCLEOTIDE SEQUENCE</scope>
    <source>
        <strain evidence="17">Expedition CK06-06</strain>
    </source>
</reference>
<dbReference type="InterPro" id="IPR036010">
    <property type="entry name" value="2Fe-2S_ferredoxin-like_sf"/>
</dbReference>
<dbReference type="GO" id="GO:0008137">
    <property type="term" value="F:NADH dehydrogenase (ubiquinone) activity"/>
    <property type="evidence" value="ECO:0007669"/>
    <property type="project" value="InterPro"/>
</dbReference>
<dbReference type="GO" id="GO:0046872">
    <property type="term" value="F:metal ion binding"/>
    <property type="evidence" value="ECO:0007669"/>
    <property type="project" value="UniProtKB-KW"/>
</dbReference>
<feature type="domain" description="2Fe-2S ferredoxin-type" evidence="14">
    <location>
        <begin position="1"/>
        <end position="76"/>
    </location>
</feature>
<dbReference type="InterPro" id="IPR050157">
    <property type="entry name" value="PSI_iron-sulfur_center"/>
</dbReference>
<evidence type="ECO:0000313" key="17">
    <source>
        <dbReference type="EMBL" id="GAI42963.1"/>
    </source>
</evidence>
<keyword evidence="11" id="KW-0520">NAD</keyword>
<evidence type="ECO:0008006" key="18">
    <source>
        <dbReference type="Google" id="ProtNLM"/>
    </source>
</evidence>
<keyword evidence="7" id="KW-0677">Repeat</keyword>
<name>X1NH99_9ZZZZ</name>
<comment type="caution">
    <text evidence="17">The sequence shown here is derived from an EMBL/GenBank/DDBJ whole genome shotgun (WGS) entry which is preliminary data.</text>
</comment>
<dbReference type="PANTHER" id="PTHR24960">
    <property type="entry name" value="PHOTOSYSTEM I IRON-SULFUR CENTER-RELATED"/>
    <property type="match status" value="1"/>
</dbReference>
<comment type="subcellular location">
    <subcellularLocation>
        <location evidence="2">Membrane</location>
    </subcellularLocation>
</comment>